<protein>
    <submittedName>
        <fullName evidence="1">Uncharacterized protein</fullName>
    </submittedName>
</protein>
<dbReference type="EMBL" id="NVMX01000264">
    <property type="protein sequence ID" value="PDZ94094.1"/>
    <property type="molecule type" value="Genomic_DNA"/>
</dbReference>
<evidence type="ECO:0000313" key="1">
    <source>
        <dbReference type="EMBL" id="PDZ94094.1"/>
    </source>
</evidence>
<proteinExistence type="predicted"/>
<reference evidence="1 2" key="1">
    <citation type="submission" date="2017-09" db="EMBL/GenBank/DDBJ databases">
        <title>Large-scale bioinformatics analysis of Bacillus genomes uncovers conserved roles of natural products in bacterial physiology.</title>
        <authorList>
            <consortium name="Agbiome Team Llc"/>
            <person name="Bleich R.M."/>
            <person name="Grubbs K.J."/>
            <person name="Santa Maria K.C."/>
            <person name="Allen S.E."/>
            <person name="Farag S."/>
            <person name="Shank E.A."/>
            <person name="Bowers A."/>
        </authorList>
    </citation>
    <scope>NUCLEOTIDE SEQUENCE [LARGE SCALE GENOMIC DNA]</scope>
    <source>
        <strain evidence="1 2">AFS092789</strain>
    </source>
</reference>
<dbReference type="RefSeq" id="WP_098007315.1">
    <property type="nucleotide sequence ID" value="NZ_NVMX01000264.1"/>
</dbReference>
<accession>A0A9X6SS28</accession>
<comment type="caution">
    <text evidence="1">The sequence shown here is derived from an EMBL/GenBank/DDBJ whole genome shotgun (WGS) entry which is preliminary data.</text>
</comment>
<name>A0A9X6SS28_BACCE</name>
<gene>
    <name evidence="1" type="ORF">CON36_35630</name>
</gene>
<evidence type="ECO:0000313" key="2">
    <source>
        <dbReference type="Proteomes" id="UP000219922"/>
    </source>
</evidence>
<organism evidence="1 2">
    <name type="scientific">Bacillus cereus</name>
    <dbReference type="NCBI Taxonomy" id="1396"/>
    <lineage>
        <taxon>Bacteria</taxon>
        <taxon>Bacillati</taxon>
        <taxon>Bacillota</taxon>
        <taxon>Bacilli</taxon>
        <taxon>Bacillales</taxon>
        <taxon>Bacillaceae</taxon>
        <taxon>Bacillus</taxon>
        <taxon>Bacillus cereus group</taxon>
    </lineage>
</organism>
<dbReference type="Proteomes" id="UP000219922">
    <property type="component" value="Unassembled WGS sequence"/>
</dbReference>
<dbReference type="AlphaFoldDB" id="A0A9X6SS28"/>
<sequence length="60" mass="6371">MIADGNASDIEYPVATVSDLEKQTVKSALEESLFAGNIAHGHLTSEDVDVIADNISKLNL</sequence>